<dbReference type="EMBL" id="SRSD01000001">
    <property type="protein sequence ID" value="KAA0895471.1"/>
    <property type="molecule type" value="Genomic_DNA"/>
</dbReference>
<organism evidence="2 3">
    <name type="scientific">Oryzomonas rubra</name>
    <dbReference type="NCBI Taxonomy" id="2509454"/>
    <lineage>
        <taxon>Bacteria</taxon>
        <taxon>Pseudomonadati</taxon>
        <taxon>Thermodesulfobacteriota</taxon>
        <taxon>Desulfuromonadia</taxon>
        <taxon>Geobacterales</taxon>
        <taxon>Geobacteraceae</taxon>
        <taxon>Oryzomonas</taxon>
    </lineage>
</organism>
<dbReference type="CDD" id="cd00865">
    <property type="entry name" value="PEBP_bact_arch"/>
    <property type="match status" value="1"/>
</dbReference>
<dbReference type="Proteomes" id="UP000324298">
    <property type="component" value="Unassembled WGS sequence"/>
</dbReference>
<dbReference type="NCBIfam" id="TIGR00481">
    <property type="entry name" value="YbhB/YbcL family Raf kinase inhibitor-like protein"/>
    <property type="match status" value="1"/>
</dbReference>
<proteinExistence type="predicted"/>
<dbReference type="AlphaFoldDB" id="A0A5A9XV40"/>
<accession>A0A5A9XV40</accession>
<dbReference type="PANTHER" id="PTHR30289">
    <property type="entry name" value="UNCHARACTERIZED PROTEIN YBCL-RELATED"/>
    <property type="match status" value="1"/>
</dbReference>
<evidence type="ECO:0000256" key="1">
    <source>
        <dbReference type="SAM" id="SignalP"/>
    </source>
</evidence>
<dbReference type="PANTHER" id="PTHR30289:SF1">
    <property type="entry name" value="PEBP (PHOSPHATIDYLETHANOLAMINE-BINDING PROTEIN) FAMILY PROTEIN"/>
    <property type="match status" value="1"/>
</dbReference>
<name>A0A5A9XV40_9BACT</name>
<dbReference type="InterPro" id="IPR036610">
    <property type="entry name" value="PEBP-like_sf"/>
</dbReference>
<dbReference type="OrthoDB" id="9797506at2"/>
<gene>
    <name evidence="2" type="ORF">ET418_00125</name>
</gene>
<dbReference type="Gene3D" id="3.90.280.10">
    <property type="entry name" value="PEBP-like"/>
    <property type="match status" value="1"/>
</dbReference>
<feature type="signal peptide" evidence="1">
    <location>
        <begin position="1"/>
        <end position="20"/>
    </location>
</feature>
<comment type="caution">
    <text evidence="2">The sequence shown here is derived from an EMBL/GenBank/DDBJ whole genome shotgun (WGS) entry which is preliminary data.</text>
</comment>
<reference evidence="2 3" key="1">
    <citation type="submission" date="2019-04" db="EMBL/GenBank/DDBJ databases">
        <title>Geobacter ruber sp. nov., ferric-reducing bacteria isolated from paddy soil.</title>
        <authorList>
            <person name="Xu Z."/>
            <person name="Masuda Y."/>
            <person name="Itoh H."/>
            <person name="Senoo K."/>
        </authorList>
    </citation>
    <scope>NUCLEOTIDE SEQUENCE [LARGE SCALE GENOMIC DNA]</scope>
    <source>
        <strain evidence="2 3">Red88</strain>
    </source>
</reference>
<dbReference type="Pfam" id="PF01161">
    <property type="entry name" value="PBP"/>
    <property type="match status" value="1"/>
</dbReference>
<dbReference type="SUPFAM" id="SSF49777">
    <property type="entry name" value="PEBP-like"/>
    <property type="match status" value="1"/>
</dbReference>
<sequence length="176" mass="19035">MGRVLAALLLAALGVLCATAQGKGGRRMETLTISSPGFSHGEAIPSRHTCDGNDTSPAIVIGRVPQATQSLALVMDDPDAPMGDWVHWVVWNIPPQTREIPEHGLPPQAVQGKNDWHRNSYGGPCPPSGIHRYFFRVYALDTVLKLGSSTTKGDLERAMQGHVLAKGELMGTYKKR</sequence>
<evidence type="ECO:0000313" key="2">
    <source>
        <dbReference type="EMBL" id="KAA0895471.1"/>
    </source>
</evidence>
<protein>
    <submittedName>
        <fullName evidence="2">YbhB/YbcL family Raf kinase inhibitor-like protein</fullName>
    </submittedName>
</protein>
<keyword evidence="1" id="KW-0732">Signal</keyword>
<feature type="chain" id="PRO_5022862205" evidence="1">
    <location>
        <begin position="21"/>
        <end position="176"/>
    </location>
</feature>
<dbReference type="InterPro" id="IPR005247">
    <property type="entry name" value="YbhB_YbcL/LppC-like"/>
</dbReference>
<dbReference type="InterPro" id="IPR008914">
    <property type="entry name" value="PEBP"/>
</dbReference>
<evidence type="ECO:0000313" key="3">
    <source>
        <dbReference type="Proteomes" id="UP000324298"/>
    </source>
</evidence>
<keyword evidence="3" id="KW-1185">Reference proteome</keyword>